<evidence type="ECO:0000313" key="1">
    <source>
        <dbReference type="EMBL" id="GGM80733.1"/>
    </source>
</evidence>
<keyword evidence="2" id="KW-1185">Reference proteome</keyword>
<comment type="caution">
    <text evidence="1">The sequence shown here is derived from an EMBL/GenBank/DDBJ whole genome shotgun (WGS) entry which is preliminary data.</text>
</comment>
<name>A0A8J3CIG5_9PSEU</name>
<evidence type="ECO:0000313" key="2">
    <source>
        <dbReference type="Proteomes" id="UP000637578"/>
    </source>
</evidence>
<dbReference type="Proteomes" id="UP000637578">
    <property type="component" value="Unassembled WGS sequence"/>
</dbReference>
<reference evidence="1" key="2">
    <citation type="submission" date="2020-09" db="EMBL/GenBank/DDBJ databases">
        <authorList>
            <person name="Sun Q."/>
            <person name="Zhou Y."/>
        </authorList>
    </citation>
    <scope>NUCLEOTIDE SEQUENCE</scope>
    <source>
        <strain evidence="1">CGMCC 4.5737</strain>
    </source>
</reference>
<accession>A0A8J3CIG5</accession>
<reference evidence="1" key="1">
    <citation type="journal article" date="2014" name="Int. J. Syst. Evol. Microbiol.">
        <title>Complete genome sequence of Corynebacterium casei LMG S-19264T (=DSM 44701T), isolated from a smear-ripened cheese.</title>
        <authorList>
            <consortium name="US DOE Joint Genome Institute (JGI-PGF)"/>
            <person name="Walter F."/>
            <person name="Albersmeier A."/>
            <person name="Kalinowski J."/>
            <person name="Ruckert C."/>
        </authorList>
    </citation>
    <scope>NUCLEOTIDE SEQUENCE</scope>
    <source>
        <strain evidence="1">CGMCC 4.5737</strain>
    </source>
</reference>
<proteinExistence type="predicted"/>
<gene>
    <name evidence="1" type="ORF">GCM10012275_59260</name>
</gene>
<organism evidence="1 2">
    <name type="scientific">Longimycelium tulufanense</name>
    <dbReference type="NCBI Taxonomy" id="907463"/>
    <lineage>
        <taxon>Bacteria</taxon>
        <taxon>Bacillati</taxon>
        <taxon>Actinomycetota</taxon>
        <taxon>Actinomycetes</taxon>
        <taxon>Pseudonocardiales</taxon>
        <taxon>Pseudonocardiaceae</taxon>
        <taxon>Longimycelium</taxon>
    </lineage>
</organism>
<protein>
    <submittedName>
        <fullName evidence="1">Uncharacterized protein</fullName>
    </submittedName>
</protein>
<dbReference type="EMBL" id="BMMK01000049">
    <property type="protein sequence ID" value="GGM80733.1"/>
    <property type="molecule type" value="Genomic_DNA"/>
</dbReference>
<sequence>MGELVDGALHSGAHRVAGLPVRRLLLGADADLQVAEFLRGKARVPGAFAGVVHWGRTGRGWHWPLVNRATISGAAVGEEVG</sequence>
<dbReference type="AlphaFoldDB" id="A0A8J3CIG5"/>